<dbReference type="Pfam" id="PF04932">
    <property type="entry name" value="Wzy_C"/>
    <property type="match status" value="1"/>
</dbReference>
<accession>A0A9X0HK11</accession>
<feature type="transmembrane region" description="Helical" evidence="5">
    <location>
        <begin position="145"/>
        <end position="163"/>
    </location>
</feature>
<organism evidence="7 8">
    <name type="scientific">Solirubrum puertoriconensis</name>
    <dbReference type="NCBI Taxonomy" id="1751427"/>
    <lineage>
        <taxon>Bacteria</taxon>
        <taxon>Pseudomonadati</taxon>
        <taxon>Bacteroidota</taxon>
        <taxon>Cytophagia</taxon>
        <taxon>Cytophagales</taxon>
    </lineage>
</organism>
<feature type="transmembrane region" description="Helical" evidence="5">
    <location>
        <begin position="17"/>
        <end position="35"/>
    </location>
</feature>
<feature type="transmembrane region" description="Helical" evidence="5">
    <location>
        <begin position="114"/>
        <end position="133"/>
    </location>
</feature>
<dbReference type="PANTHER" id="PTHR37422:SF13">
    <property type="entry name" value="LIPOPOLYSACCHARIDE BIOSYNTHESIS PROTEIN PA4999-RELATED"/>
    <property type="match status" value="1"/>
</dbReference>
<dbReference type="GO" id="GO:0016020">
    <property type="term" value="C:membrane"/>
    <property type="evidence" value="ECO:0007669"/>
    <property type="project" value="UniProtKB-SubCell"/>
</dbReference>
<dbReference type="InterPro" id="IPR007016">
    <property type="entry name" value="O-antigen_ligase-rel_domated"/>
</dbReference>
<evidence type="ECO:0000313" key="7">
    <source>
        <dbReference type="EMBL" id="KUG07277.1"/>
    </source>
</evidence>
<feature type="transmembrane region" description="Helical" evidence="5">
    <location>
        <begin position="208"/>
        <end position="227"/>
    </location>
</feature>
<feature type="transmembrane region" description="Helical" evidence="5">
    <location>
        <begin position="278"/>
        <end position="298"/>
    </location>
</feature>
<proteinExistence type="predicted"/>
<feature type="transmembrane region" description="Helical" evidence="5">
    <location>
        <begin position="91"/>
        <end position="108"/>
    </location>
</feature>
<feature type="transmembrane region" description="Helical" evidence="5">
    <location>
        <begin position="399"/>
        <end position="421"/>
    </location>
</feature>
<dbReference type="PANTHER" id="PTHR37422">
    <property type="entry name" value="TEICHURONIC ACID BIOSYNTHESIS PROTEIN TUAE"/>
    <property type="match status" value="1"/>
</dbReference>
<dbReference type="RefSeq" id="WP_059070903.1">
    <property type="nucleotide sequence ID" value="NZ_LNAL01000007.1"/>
</dbReference>
<evidence type="ECO:0000256" key="4">
    <source>
        <dbReference type="ARBA" id="ARBA00023136"/>
    </source>
</evidence>
<dbReference type="AlphaFoldDB" id="A0A9X0HK11"/>
<keyword evidence="2 5" id="KW-0812">Transmembrane</keyword>
<comment type="subcellular location">
    <subcellularLocation>
        <location evidence="1">Membrane</location>
        <topology evidence="1">Multi-pass membrane protein</topology>
    </subcellularLocation>
</comment>
<evidence type="ECO:0000313" key="8">
    <source>
        <dbReference type="Proteomes" id="UP000054223"/>
    </source>
</evidence>
<feature type="transmembrane region" description="Helical" evidence="5">
    <location>
        <begin position="456"/>
        <end position="473"/>
    </location>
</feature>
<evidence type="ECO:0000256" key="3">
    <source>
        <dbReference type="ARBA" id="ARBA00022989"/>
    </source>
</evidence>
<feature type="transmembrane region" description="Helical" evidence="5">
    <location>
        <begin position="433"/>
        <end position="450"/>
    </location>
</feature>
<evidence type="ECO:0000256" key="1">
    <source>
        <dbReference type="ARBA" id="ARBA00004141"/>
    </source>
</evidence>
<keyword evidence="4 5" id="KW-0472">Membrane</keyword>
<feature type="transmembrane region" description="Helical" evidence="5">
    <location>
        <begin position="169"/>
        <end position="188"/>
    </location>
</feature>
<keyword evidence="3 5" id="KW-1133">Transmembrane helix</keyword>
<protein>
    <recommendedName>
        <fullName evidence="6">O-antigen ligase-related domain-containing protein</fullName>
    </recommendedName>
</protein>
<evidence type="ECO:0000256" key="5">
    <source>
        <dbReference type="SAM" id="Phobius"/>
    </source>
</evidence>
<dbReference type="InterPro" id="IPR051533">
    <property type="entry name" value="WaaL-like"/>
</dbReference>
<evidence type="ECO:0000256" key="2">
    <source>
        <dbReference type="ARBA" id="ARBA00022692"/>
    </source>
</evidence>
<evidence type="ECO:0000259" key="6">
    <source>
        <dbReference type="Pfam" id="PF04932"/>
    </source>
</evidence>
<gene>
    <name evidence="7" type="ORF">ASU33_13000</name>
</gene>
<reference evidence="7 8" key="1">
    <citation type="submission" date="2015-11" db="EMBL/GenBank/DDBJ databases">
        <title>Solirubrum puertoriconensis gen. nov. an environmental bacteria isolated in Puerto Rico.</title>
        <authorList>
            <person name="Cuebas-Irizarry M.F."/>
            <person name="Montalvo-Rodriguez R."/>
        </authorList>
    </citation>
    <scope>NUCLEOTIDE SEQUENCE [LARGE SCALE GENOMIC DNA]</scope>
    <source>
        <strain evidence="7 8">MC1A</strain>
    </source>
</reference>
<feature type="domain" description="O-antigen ligase-related" evidence="6">
    <location>
        <begin position="244"/>
        <end position="407"/>
    </location>
</feature>
<dbReference type="EMBL" id="LNAL01000007">
    <property type="protein sequence ID" value="KUG07277.1"/>
    <property type="molecule type" value="Genomic_DNA"/>
</dbReference>
<sequence length="489" mass="54626">MMQLLARLRPRDTAERLFMGFVLLLVVGGAISLGLKSPLGLAPALAAIGVGVLLVDWRWTYYTLLCTLAFSREIPLPGGLSLDVPSEPMMLVLLGCLGVAVLTGRSGLTTKQLTHPLVIILLLMLLWSTVSMLFSVDTTKSVKYLLAKTWYIGPFLLVTLMLVRTPTDVWRIAACHTASACATVIYAAPRHATKGFSFADINWALQPFYINHVIYATVLAMMLPYAWYAARSTQGIWRWLWRIAVGVMVFGLLTSYTRASIMSIPIAAMYYLVLRWRYTRVALIATLLTVSAGVLYFVQQNNFMLYAPDYEKTIFNGDDFGKHIAATYNLQDLSGMERVYRWVAAARMVSDKPITGSGPATFYPEYKRYTLKSFRTFVSDNPERSTTHNYFLLQLAEQGVPGCLLFVALLSATLLLAEHLYHRAVNRPEIRQVILAASLSLIVIVFHLTLNELIEVDKIGSFFFIGLAVLMKCQEWLANGMGTNATKPE</sequence>
<name>A0A9X0HK11_SOLP1</name>
<comment type="caution">
    <text evidence="7">The sequence shown here is derived from an EMBL/GenBank/DDBJ whole genome shotgun (WGS) entry which is preliminary data.</text>
</comment>
<dbReference type="Proteomes" id="UP000054223">
    <property type="component" value="Unassembled WGS sequence"/>
</dbReference>
<keyword evidence="8" id="KW-1185">Reference proteome</keyword>
<feature type="transmembrane region" description="Helical" evidence="5">
    <location>
        <begin position="239"/>
        <end position="257"/>
    </location>
</feature>
<dbReference type="OrthoDB" id="871774at2"/>